<evidence type="ECO:0000259" key="9">
    <source>
        <dbReference type="Pfam" id="PF19270"/>
    </source>
</evidence>
<feature type="domain" description="F-box protein Hrt3/FBXO9 C-terminal" evidence="9">
    <location>
        <begin position="272"/>
        <end position="403"/>
    </location>
</feature>
<keyword evidence="11" id="KW-1185">Reference proteome</keyword>
<dbReference type="CDD" id="cd22089">
    <property type="entry name" value="F-box_FBXO9"/>
    <property type="match status" value="1"/>
</dbReference>
<dbReference type="InterPro" id="IPR001810">
    <property type="entry name" value="F-box_dom"/>
</dbReference>
<dbReference type="AlphaFoldDB" id="A0A9W4SG42"/>
<evidence type="ECO:0000313" key="11">
    <source>
        <dbReference type="Proteomes" id="UP001153678"/>
    </source>
</evidence>
<evidence type="ECO:0000256" key="4">
    <source>
        <dbReference type="ARBA" id="ARBA00022490"/>
    </source>
</evidence>
<evidence type="ECO:0000256" key="7">
    <source>
        <dbReference type="PROSITE-ProRule" id="PRU00339"/>
    </source>
</evidence>
<comment type="subcellular location">
    <subcellularLocation>
        <location evidence="1">Cytoplasm</location>
    </subcellularLocation>
</comment>
<dbReference type="Pfam" id="PF19270">
    <property type="entry name" value="FBO_C"/>
    <property type="match status" value="1"/>
</dbReference>
<dbReference type="Proteomes" id="UP001153678">
    <property type="component" value="Unassembled WGS sequence"/>
</dbReference>
<dbReference type="GO" id="GO:0031146">
    <property type="term" value="P:SCF-dependent proteasomal ubiquitin-dependent protein catabolic process"/>
    <property type="evidence" value="ECO:0007669"/>
    <property type="project" value="TreeGrafter"/>
</dbReference>
<dbReference type="GO" id="GO:0005737">
    <property type="term" value="C:cytoplasm"/>
    <property type="evidence" value="ECO:0007669"/>
    <property type="project" value="UniProtKB-SubCell"/>
</dbReference>
<dbReference type="SUPFAM" id="SSF116846">
    <property type="entry name" value="MIT domain"/>
    <property type="match status" value="1"/>
</dbReference>
<dbReference type="Gene3D" id="1.20.1280.50">
    <property type="match status" value="1"/>
</dbReference>
<feature type="repeat" description="TPR" evidence="7">
    <location>
        <begin position="81"/>
        <end position="114"/>
    </location>
</feature>
<dbReference type="InterPro" id="IPR045464">
    <property type="entry name" value="Hrt3/FBXO9_C"/>
</dbReference>
<evidence type="ECO:0000256" key="1">
    <source>
        <dbReference type="ARBA" id="ARBA00004496"/>
    </source>
</evidence>
<dbReference type="InterPro" id="IPR019734">
    <property type="entry name" value="TPR_rpt"/>
</dbReference>
<dbReference type="PROSITE" id="PS50005">
    <property type="entry name" value="TPR"/>
    <property type="match status" value="1"/>
</dbReference>
<dbReference type="InterPro" id="IPR036047">
    <property type="entry name" value="F-box-like_dom_sf"/>
</dbReference>
<comment type="caution">
    <text evidence="10">The sequence shown here is derived from an EMBL/GenBank/DDBJ whole genome shotgun (WGS) entry which is preliminary data.</text>
</comment>
<dbReference type="InterPro" id="IPR036181">
    <property type="entry name" value="MIT_dom_sf"/>
</dbReference>
<dbReference type="OrthoDB" id="2117972at2759"/>
<protein>
    <recommendedName>
        <fullName evidence="3">F-box only protein 9</fullName>
    </recommendedName>
</protein>
<proteinExistence type="predicted"/>
<keyword evidence="6 7" id="KW-0802">TPR repeat</keyword>
<feature type="domain" description="F-box" evidence="8">
    <location>
        <begin position="201"/>
        <end position="250"/>
    </location>
</feature>
<keyword evidence="4" id="KW-0963">Cytoplasm</keyword>
<reference evidence="10" key="1">
    <citation type="submission" date="2022-08" db="EMBL/GenBank/DDBJ databases">
        <authorList>
            <person name="Kallberg Y."/>
            <person name="Tangrot J."/>
            <person name="Rosling A."/>
        </authorList>
    </citation>
    <scope>NUCLEOTIDE SEQUENCE</scope>
    <source>
        <strain evidence="10">Wild A</strain>
    </source>
</reference>
<dbReference type="PANTHER" id="PTHR12874:SF9">
    <property type="entry name" value="F-BOX ONLY PROTEIN 48"/>
    <property type="match status" value="1"/>
</dbReference>
<keyword evidence="5" id="KW-0833">Ubl conjugation pathway</keyword>
<dbReference type="EMBL" id="CAMKVN010000467">
    <property type="protein sequence ID" value="CAI2168264.1"/>
    <property type="molecule type" value="Genomic_DNA"/>
</dbReference>
<evidence type="ECO:0000256" key="2">
    <source>
        <dbReference type="ARBA" id="ARBA00004906"/>
    </source>
</evidence>
<feature type="non-terminal residue" evidence="10">
    <location>
        <position position="431"/>
    </location>
</feature>
<gene>
    <name evidence="10" type="ORF">FWILDA_LOCUS3494</name>
</gene>
<dbReference type="SUPFAM" id="SSF81383">
    <property type="entry name" value="F-box domain"/>
    <property type="match status" value="1"/>
</dbReference>
<evidence type="ECO:0000256" key="6">
    <source>
        <dbReference type="ARBA" id="ARBA00022803"/>
    </source>
</evidence>
<organism evidence="10 11">
    <name type="scientific">Funneliformis geosporum</name>
    <dbReference type="NCBI Taxonomy" id="1117311"/>
    <lineage>
        <taxon>Eukaryota</taxon>
        <taxon>Fungi</taxon>
        <taxon>Fungi incertae sedis</taxon>
        <taxon>Mucoromycota</taxon>
        <taxon>Glomeromycotina</taxon>
        <taxon>Glomeromycetes</taxon>
        <taxon>Glomerales</taxon>
        <taxon>Glomeraceae</taxon>
        <taxon>Funneliformis</taxon>
    </lineage>
</organism>
<name>A0A9W4SG42_9GLOM</name>
<sequence>MSTVTNELERFREKWKAEISKQNKKDAQSKTISSESVSNTLVDAKKLHPLENLEDSTEIGTSIMVESTKPVSDPKVLKHKALEIYVKAVTNEREGNLNEALKNYRQALKLDPTVENSYKKQLYSVVNDKKTESSNFFVKHLEEFPQFPYVFIGEDYEKGRFDTKSSAPLIKEDNNISNLITSFRNLQLDLLPLNPNKKVDIAKLPNELIVCILHQLISRGDATSLERFALACKKFFLLSREVSLWHYLCEKAYRNNYLSLDASNSLLEGYVKLYYHNDWRKMYIERPRIRVDGVYIATCNYLRPGSTENAWNQPIHLVTYYRYIRFYSDGTCIALMTTNEPINVVKNFGLDCKSKNFMKGKWELSDDHILMIRAKDCGLPKFTFYSTFDLKSTHRGRHNKLTWIEYYDINNFTDERTDLSLKNEKHYLFSK</sequence>
<evidence type="ECO:0000256" key="5">
    <source>
        <dbReference type="ARBA" id="ARBA00022786"/>
    </source>
</evidence>
<evidence type="ECO:0000256" key="3">
    <source>
        <dbReference type="ARBA" id="ARBA00019775"/>
    </source>
</evidence>
<evidence type="ECO:0000259" key="8">
    <source>
        <dbReference type="Pfam" id="PF12937"/>
    </source>
</evidence>
<dbReference type="Pfam" id="PF12937">
    <property type="entry name" value="F-box-like"/>
    <property type="match status" value="1"/>
</dbReference>
<comment type="pathway">
    <text evidence="2">Protein modification; protein ubiquitination.</text>
</comment>
<dbReference type="PANTHER" id="PTHR12874">
    <property type="entry name" value="F-BOX ONLY PROTEIN 48-RELATED"/>
    <property type="match status" value="1"/>
</dbReference>
<accession>A0A9W4SG42</accession>
<evidence type="ECO:0000313" key="10">
    <source>
        <dbReference type="EMBL" id="CAI2168264.1"/>
    </source>
</evidence>
<dbReference type="GO" id="GO:0019005">
    <property type="term" value="C:SCF ubiquitin ligase complex"/>
    <property type="evidence" value="ECO:0007669"/>
    <property type="project" value="TreeGrafter"/>
</dbReference>